<dbReference type="Gene3D" id="2.60.40.150">
    <property type="entry name" value="C2 domain"/>
    <property type="match status" value="1"/>
</dbReference>
<organism evidence="5 6">
    <name type="scientific">Modicella reniformis</name>
    <dbReference type="NCBI Taxonomy" id="1440133"/>
    <lineage>
        <taxon>Eukaryota</taxon>
        <taxon>Fungi</taxon>
        <taxon>Fungi incertae sedis</taxon>
        <taxon>Mucoromycota</taxon>
        <taxon>Mortierellomycotina</taxon>
        <taxon>Mortierellomycetes</taxon>
        <taxon>Mortierellales</taxon>
        <taxon>Mortierellaceae</taxon>
        <taxon>Modicella</taxon>
    </lineage>
</organism>
<feature type="compositionally biased region" description="Basic and acidic residues" evidence="3">
    <location>
        <begin position="135"/>
        <end position="144"/>
    </location>
</feature>
<accession>A0A9P6IN65</accession>
<dbReference type="PROSITE" id="PS50004">
    <property type="entry name" value="C2"/>
    <property type="match status" value="1"/>
</dbReference>
<evidence type="ECO:0000313" key="6">
    <source>
        <dbReference type="Proteomes" id="UP000749646"/>
    </source>
</evidence>
<evidence type="ECO:0000256" key="1">
    <source>
        <dbReference type="ARBA" id="ARBA00022723"/>
    </source>
</evidence>
<feature type="domain" description="C2" evidence="4">
    <location>
        <begin position="1"/>
        <end position="108"/>
    </location>
</feature>
<evidence type="ECO:0000256" key="3">
    <source>
        <dbReference type="SAM" id="MobiDB-lite"/>
    </source>
</evidence>
<dbReference type="Pfam" id="PF00168">
    <property type="entry name" value="C2"/>
    <property type="match status" value="1"/>
</dbReference>
<dbReference type="CDD" id="cd00030">
    <property type="entry name" value="C2"/>
    <property type="match status" value="1"/>
</dbReference>
<keyword evidence="1" id="KW-0479">Metal-binding</keyword>
<reference evidence="5" key="1">
    <citation type="journal article" date="2020" name="Fungal Divers.">
        <title>Resolving the Mortierellaceae phylogeny through synthesis of multi-gene phylogenetics and phylogenomics.</title>
        <authorList>
            <person name="Vandepol N."/>
            <person name="Liber J."/>
            <person name="Desiro A."/>
            <person name="Na H."/>
            <person name="Kennedy M."/>
            <person name="Barry K."/>
            <person name="Grigoriev I.V."/>
            <person name="Miller A.N."/>
            <person name="O'Donnell K."/>
            <person name="Stajich J.E."/>
            <person name="Bonito G."/>
        </authorList>
    </citation>
    <scope>NUCLEOTIDE SEQUENCE</scope>
    <source>
        <strain evidence="5">MES-2147</strain>
    </source>
</reference>
<evidence type="ECO:0000259" key="4">
    <source>
        <dbReference type="PROSITE" id="PS50004"/>
    </source>
</evidence>
<evidence type="ECO:0000256" key="2">
    <source>
        <dbReference type="ARBA" id="ARBA00022837"/>
    </source>
</evidence>
<dbReference type="Proteomes" id="UP000749646">
    <property type="component" value="Unassembled WGS sequence"/>
</dbReference>
<sequence length="197" mass="21443">MGEKSLHILARHANSLEDVETAGKNDPLVVVTLDLEDKPSWKKSSVKNNAGTNVEWDEVLVLDNYDHSRHHNLYVDVLDKEKTANAVIGYCTIPLHQVIDAGGQLKAKFDLYNKDGKEKGTISLTLTIVNTSESGDNHDNDGPESKGLSTNDQKHQDHIKSLVLKEHGADAAALLGVAGALFLAGSAMRSKPKKEKN</sequence>
<dbReference type="OrthoDB" id="270970at2759"/>
<protein>
    <recommendedName>
        <fullName evidence="4">C2 domain-containing protein</fullName>
    </recommendedName>
</protein>
<dbReference type="SMART" id="SM00239">
    <property type="entry name" value="C2"/>
    <property type="match status" value="1"/>
</dbReference>
<dbReference type="GO" id="GO:0046872">
    <property type="term" value="F:metal ion binding"/>
    <property type="evidence" value="ECO:0007669"/>
    <property type="project" value="UniProtKB-KW"/>
</dbReference>
<feature type="region of interest" description="Disordered" evidence="3">
    <location>
        <begin position="131"/>
        <end position="154"/>
    </location>
</feature>
<dbReference type="InterPro" id="IPR000008">
    <property type="entry name" value="C2_dom"/>
</dbReference>
<name>A0A9P6IN65_9FUNG</name>
<keyword evidence="6" id="KW-1185">Reference proteome</keyword>
<dbReference type="InterPro" id="IPR035892">
    <property type="entry name" value="C2_domain_sf"/>
</dbReference>
<dbReference type="SUPFAM" id="SSF49562">
    <property type="entry name" value="C2 domain (Calcium/lipid-binding domain, CaLB)"/>
    <property type="match status" value="1"/>
</dbReference>
<gene>
    <name evidence="5" type="ORF">BGZ65_006781</name>
</gene>
<dbReference type="AlphaFoldDB" id="A0A9P6IN65"/>
<dbReference type="EMBL" id="JAAAHW010009456">
    <property type="protein sequence ID" value="KAF9940488.1"/>
    <property type="molecule type" value="Genomic_DNA"/>
</dbReference>
<dbReference type="PANTHER" id="PTHR46502:SF2">
    <property type="entry name" value="16 KDA PHLOEM PROTEIN 2"/>
    <property type="match status" value="1"/>
</dbReference>
<keyword evidence="2" id="KW-0106">Calcium</keyword>
<evidence type="ECO:0000313" key="5">
    <source>
        <dbReference type="EMBL" id="KAF9940488.1"/>
    </source>
</evidence>
<proteinExistence type="predicted"/>
<comment type="caution">
    <text evidence="5">The sequence shown here is derived from an EMBL/GenBank/DDBJ whole genome shotgun (WGS) entry which is preliminary data.</text>
</comment>
<dbReference type="PANTHER" id="PTHR46502">
    <property type="entry name" value="C2 DOMAIN-CONTAINING"/>
    <property type="match status" value="1"/>
</dbReference>